<dbReference type="PANTHER" id="PTHR37299">
    <property type="entry name" value="TRANSCRIPTIONAL REGULATOR-RELATED"/>
    <property type="match status" value="1"/>
</dbReference>
<dbReference type="AlphaFoldDB" id="A0A1T4P063"/>
<name>A0A1T4P063_9FIRM</name>
<dbReference type="RefSeq" id="WP_078712199.1">
    <property type="nucleotide sequence ID" value="NZ_FUWY01000005.1"/>
</dbReference>
<evidence type="ECO:0000313" key="2">
    <source>
        <dbReference type="EMBL" id="SJZ84388.1"/>
    </source>
</evidence>
<reference evidence="3" key="1">
    <citation type="submission" date="2017-02" db="EMBL/GenBank/DDBJ databases">
        <authorList>
            <person name="Varghese N."/>
            <person name="Submissions S."/>
        </authorList>
    </citation>
    <scope>NUCLEOTIDE SEQUENCE [LARGE SCALE GENOMIC DNA]</scope>
    <source>
        <strain evidence="3">ATCC 25662</strain>
    </source>
</reference>
<dbReference type="PROSITE" id="PS50930">
    <property type="entry name" value="HTH_LYTTR"/>
    <property type="match status" value="1"/>
</dbReference>
<dbReference type="GO" id="GO:0003677">
    <property type="term" value="F:DNA binding"/>
    <property type="evidence" value="ECO:0007669"/>
    <property type="project" value="InterPro"/>
</dbReference>
<evidence type="ECO:0000259" key="1">
    <source>
        <dbReference type="PROSITE" id="PS50930"/>
    </source>
</evidence>
<keyword evidence="3" id="KW-1185">Reference proteome</keyword>
<dbReference type="PANTHER" id="PTHR37299:SF4">
    <property type="entry name" value="TRANSCRIPTIONAL REGULATOR"/>
    <property type="match status" value="1"/>
</dbReference>
<dbReference type="EMBL" id="FUWY01000005">
    <property type="protein sequence ID" value="SJZ84388.1"/>
    <property type="molecule type" value="Genomic_DNA"/>
</dbReference>
<gene>
    <name evidence="2" type="ORF">SAMN02745191_1793</name>
</gene>
<protein>
    <submittedName>
        <fullName evidence="2">Transcriptional regulator, LytTR family</fullName>
    </submittedName>
</protein>
<evidence type="ECO:0000313" key="3">
    <source>
        <dbReference type="Proteomes" id="UP000243297"/>
    </source>
</evidence>
<dbReference type="Gene3D" id="2.40.50.1020">
    <property type="entry name" value="LytTr DNA-binding domain"/>
    <property type="match status" value="1"/>
</dbReference>
<feature type="domain" description="HTH LytTR-type" evidence="1">
    <location>
        <begin position="41"/>
        <end position="145"/>
    </location>
</feature>
<dbReference type="OrthoDB" id="9787344at2"/>
<proteinExistence type="predicted"/>
<sequence>MKLLIEQSTDIQETEIKIVCGYMDDRLKRLIEQIKLYTFSFVGYSDGISTPIALENIYYFDTVDNTVFIYTKDKVYSSDKKLYELEEYLSNSPFTRISKSCIINTSVVASVRAHFNGRIEATLTNEEKLIVSKHYIQEFKRKFIF</sequence>
<dbReference type="GO" id="GO:0000156">
    <property type="term" value="F:phosphorelay response regulator activity"/>
    <property type="evidence" value="ECO:0007669"/>
    <property type="project" value="InterPro"/>
</dbReference>
<accession>A0A1T4P063</accession>
<organism evidence="2 3">
    <name type="scientific">Anaerorhabdus furcosa</name>
    <dbReference type="NCBI Taxonomy" id="118967"/>
    <lineage>
        <taxon>Bacteria</taxon>
        <taxon>Bacillati</taxon>
        <taxon>Bacillota</taxon>
        <taxon>Erysipelotrichia</taxon>
        <taxon>Erysipelotrichales</taxon>
        <taxon>Erysipelotrichaceae</taxon>
        <taxon>Anaerorhabdus</taxon>
    </lineage>
</organism>
<dbReference type="Proteomes" id="UP000243297">
    <property type="component" value="Unassembled WGS sequence"/>
</dbReference>
<dbReference type="Pfam" id="PF04397">
    <property type="entry name" value="LytTR"/>
    <property type="match status" value="1"/>
</dbReference>
<dbReference type="SMART" id="SM00850">
    <property type="entry name" value="LytTR"/>
    <property type="match status" value="1"/>
</dbReference>
<dbReference type="InterPro" id="IPR007492">
    <property type="entry name" value="LytTR_DNA-bd_dom"/>
</dbReference>
<dbReference type="InterPro" id="IPR046947">
    <property type="entry name" value="LytR-like"/>
</dbReference>
<dbReference type="STRING" id="118967.SAMN02745191_1793"/>